<keyword evidence="3" id="KW-1185">Reference proteome</keyword>
<dbReference type="Pfam" id="PF10266">
    <property type="entry name" value="Strumpellin"/>
    <property type="match status" value="1"/>
</dbReference>
<evidence type="ECO:0000313" key="2">
    <source>
        <dbReference type="EMBL" id="RWS06411.1"/>
    </source>
</evidence>
<dbReference type="PANTHER" id="PTHR15691">
    <property type="entry name" value="WASH COMPLEX SUBUNIT 5"/>
    <property type="match status" value="1"/>
</dbReference>
<evidence type="ECO:0000256" key="1">
    <source>
        <dbReference type="ARBA" id="ARBA00006224"/>
    </source>
</evidence>
<feature type="non-terminal residue" evidence="2">
    <location>
        <position position="1139"/>
    </location>
</feature>
<dbReference type="GO" id="GO:0007032">
    <property type="term" value="P:endosome organization"/>
    <property type="evidence" value="ECO:0007669"/>
    <property type="project" value="TreeGrafter"/>
</dbReference>
<dbReference type="Proteomes" id="UP000285301">
    <property type="component" value="Unassembled WGS sequence"/>
</dbReference>
<dbReference type="GO" id="GO:0051125">
    <property type="term" value="P:regulation of actin nucleation"/>
    <property type="evidence" value="ECO:0007669"/>
    <property type="project" value="TreeGrafter"/>
</dbReference>
<dbReference type="GO" id="GO:0005768">
    <property type="term" value="C:endosome"/>
    <property type="evidence" value="ECO:0007669"/>
    <property type="project" value="TreeGrafter"/>
</dbReference>
<comment type="caution">
    <text evidence="2">The sequence shown here is derived from an EMBL/GenBank/DDBJ whole genome shotgun (WGS) entry which is preliminary data.</text>
</comment>
<proteinExistence type="inferred from homology"/>
<dbReference type="AlphaFoldDB" id="A0A3S3PQU3"/>
<dbReference type="GO" id="GO:0030041">
    <property type="term" value="P:actin filament polymerization"/>
    <property type="evidence" value="ECO:0007669"/>
    <property type="project" value="TreeGrafter"/>
</dbReference>
<dbReference type="STRING" id="1965070.A0A3S3PQU3"/>
<dbReference type="EMBL" id="NCKU01004125">
    <property type="protein sequence ID" value="RWS06411.1"/>
    <property type="molecule type" value="Genomic_DNA"/>
</dbReference>
<protein>
    <submittedName>
        <fullName evidence="2">WASH complex subunit strumpellin-like protein</fullName>
    </submittedName>
</protein>
<dbReference type="GO" id="GO:0071203">
    <property type="term" value="C:WASH complex"/>
    <property type="evidence" value="ECO:0007669"/>
    <property type="project" value="InterPro"/>
</dbReference>
<dbReference type="GO" id="GO:0140285">
    <property type="term" value="P:endosome fission"/>
    <property type="evidence" value="ECO:0007669"/>
    <property type="project" value="TreeGrafter"/>
</dbReference>
<organism evidence="2 3">
    <name type="scientific">Dinothrombium tinctorium</name>
    <dbReference type="NCBI Taxonomy" id="1965070"/>
    <lineage>
        <taxon>Eukaryota</taxon>
        <taxon>Metazoa</taxon>
        <taxon>Ecdysozoa</taxon>
        <taxon>Arthropoda</taxon>
        <taxon>Chelicerata</taxon>
        <taxon>Arachnida</taxon>
        <taxon>Acari</taxon>
        <taxon>Acariformes</taxon>
        <taxon>Trombidiformes</taxon>
        <taxon>Prostigmata</taxon>
        <taxon>Anystina</taxon>
        <taxon>Parasitengona</taxon>
        <taxon>Trombidioidea</taxon>
        <taxon>Trombidiidae</taxon>
        <taxon>Dinothrombium</taxon>
    </lineage>
</organism>
<dbReference type="PANTHER" id="PTHR15691:SF6">
    <property type="entry name" value="WASH COMPLEX SUBUNIT 5"/>
    <property type="match status" value="1"/>
</dbReference>
<gene>
    <name evidence="2" type="ORF">B4U79_01213</name>
</gene>
<sequence>MADFLDESNACSFNLLRIVSRGNAIIAELLRLSEMVPSVFKADSKQEFAKYSEIIFDFAYFKNTDFYESRIESNMQLQEKDDEFRENYIDILTRFYLAFESIHKYGFDLNRYIEDLEDGVYIQQSLESLLLNVDGKQLLCEALYLCGVMLLVVDQKISGSVRERMLVSYYRYSAQRSTSDSNIDDVCNLLRSTGYSPNGKRPPNYPEDYFKRMRMNQVYLSLVIGRLRSDDIYNQIAAYPFPEHRSTAMANQASMLYVCLYFSPDILSNQSANMREIVDKFFPDNWVINVYMGIVVNLIEAWDVYKAAKQALNNTLEMSSVKTQSQRHSSRILKLLPQIQQLLKEGALTEETVLDNVSKLINIIRECNVSLKWIMLHTTPNIENEINTATAKRCKQIKDIVYQEAKLNPSDVFTLLLFTAQLELKVKEIYKKLLSEKQSKWEKFKKESSERVNELAEVFSGSKPLTRIEKNSSLQNWLTELAKQIDSLDYANLAVSSRKTVQIIQAIDEVQELHQLETHIHVKQYFTDTKKFLHCMLKTANVKEDVLITLQIISDLSYAWQIIDSYTVYMQEGIKKDPTLVIKLRATFLKLSSALDMPLLRINQVGSDDLVSVSQYYSSELVSYVRKVLHIIPATMFGLMSRIIDLQTNSIQELPTRLMKDQLKQYAKLDERYEVARLTHAISVFTEGILMMKTTLVGIIKIDSKKLLEDGIRRELVQQVARALHNGLVFNTKNKQSELMSKLEALSQIMDGFRRSFEYIQDYVCIYGLKIWQEEVTRIVSYNVEQECNAFMRQKVLDWESVYQSKTIPIPQFPPLDNNSVNFIGRLARELLRITDPKLTIYVHPTTCWYDNKTHVEVTNIRLFSLLMKSIGTAGVNGLDRLLSFMIVTEIQSINKFIFQNVSRDKSWIDIFISFQSLLESNASNENFSPQLKSFYTVFIAKAKNWNFINDSLLKIGQMQIIRCNIAHELNTSCRFQSRHLAAALETLNEALLAELQINPEKLYTRDDSVLLYELSNYLEWTGFSDPMSKVYISSPSPPFIDIIVHILVVLIMSRLVYVKAIHGLSCKKSVDSCDGVPYICGVLTLLRQHHENHTTKFLFYCSKYINSLMEINAQSSRTNEIPNDAFNLLAFLDDFMRL</sequence>
<comment type="similarity">
    <text evidence="1">Belongs to the strumpellin family.</text>
</comment>
<accession>A0A3S3PQU3</accession>
<evidence type="ECO:0000313" key="3">
    <source>
        <dbReference type="Proteomes" id="UP000285301"/>
    </source>
</evidence>
<dbReference type="InterPro" id="IPR019393">
    <property type="entry name" value="WASH_strumpellin"/>
</dbReference>
<name>A0A3S3PQU3_9ACAR</name>
<dbReference type="OrthoDB" id="565118at2759"/>
<reference evidence="2 3" key="1">
    <citation type="journal article" date="2018" name="Gigascience">
        <title>Genomes of trombidid mites reveal novel predicted allergens and laterally-transferred genes associated with secondary metabolism.</title>
        <authorList>
            <person name="Dong X."/>
            <person name="Chaisiri K."/>
            <person name="Xia D."/>
            <person name="Armstrong S.D."/>
            <person name="Fang Y."/>
            <person name="Donnelly M.J."/>
            <person name="Kadowaki T."/>
            <person name="McGarry J.W."/>
            <person name="Darby A.C."/>
            <person name="Makepeace B.L."/>
        </authorList>
    </citation>
    <scope>NUCLEOTIDE SEQUENCE [LARGE SCALE GENOMIC DNA]</scope>
    <source>
        <strain evidence="2">UoL-WK</strain>
    </source>
</reference>